<feature type="region of interest" description="Disordered" evidence="1">
    <location>
        <begin position="425"/>
        <end position="453"/>
    </location>
</feature>
<reference evidence="2" key="1">
    <citation type="submission" date="2020-11" db="EMBL/GenBank/DDBJ databases">
        <authorList>
            <person name="Tran Van P."/>
        </authorList>
    </citation>
    <scope>NUCLEOTIDE SEQUENCE</scope>
</reference>
<gene>
    <name evidence="2" type="ORF">TSIB3V08_LOCUS3369</name>
</gene>
<protein>
    <recommendedName>
        <fullName evidence="3">Integrase catalytic domain-containing protein</fullName>
    </recommendedName>
</protein>
<sequence>MFSSSRKHLYEYELFSRSVNVTTVTVCRGRSCVWGPQTVPDITQHSAQSQILMIVITADTWLDTKSRTLDTWLVAVKTWLIPKSHRPGHLVSRLTSLRAGPISAFFDSPFVVDELFIACQFSLHYERRCEQVGHGTCANSGDTISYNVSPWGKTKTSSVLDKRTEGRHPPTFIDGFEGGPTGRRRLRPTALTNTIFGPAHVMVSFGIFRISSASGCSEKGEKWEEPEGNRRRLSEHITDTYLPYPLPRHHTHVERFNRDLNIALTIFHHQDHSRWDQHIDLLNIAFNAVFHESFKATPSSIFLNRDLNHLLLANWDFDPLLNYAGDRPSEEKCELAFEKFQSSAADKSLAKLAYKWSGSWSIDRFLTPVSVMLKEVAGPSLVHRAHFSIHCELWYEQVGQETCAESGNTTKNMIKLNGGVTLRSNRETTSQKGCKAQGTPLGPEGPYDNNNNRRLLTIRHPQNGVFRKQQKTLTNWSPVS</sequence>
<organism evidence="2">
    <name type="scientific">Timema shepardi</name>
    <name type="common">Walking stick</name>
    <dbReference type="NCBI Taxonomy" id="629360"/>
    <lineage>
        <taxon>Eukaryota</taxon>
        <taxon>Metazoa</taxon>
        <taxon>Ecdysozoa</taxon>
        <taxon>Arthropoda</taxon>
        <taxon>Hexapoda</taxon>
        <taxon>Insecta</taxon>
        <taxon>Pterygota</taxon>
        <taxon>Neoptera</taxon>
        <taxon>Polyneoptera</taxon>
        <taxon>Phasmatodea</taxon>
        <taxon>Timematodea</taxon>
        <taxon>Timematoidea</taxon>
        <taxon>Timematidae</taxon>
        <taxon>Timema</taxon>
    </lineage>
</organism>
<dbReference type="Gene3D" id="3.30.420.10">
    <property type="entry name" value="Ribonuclease H-like superfamily/Ribonuclease H"/>
    <property type="match status" value="1"/>
</dbReference>
<evidence type="ECO:0000313" key="2">
    <source>
        <dbReference type="EMBL" id="CAD7259158.1"/>
    </source>
</evidence>
<dbReference type="EMBL" id="OC001119">
    <property type="protein sequence ID" value="CAD7259158.1"/>
    <property type="molecule type" value="Genomic_DNA"/>
</dbReference>
<dbReference type="GO" id="GO:0003676">
    <property type="term" value="F:nucleic acid binding"/>
    <property type="evidence" value="ECO:0007669"/>
    <property type="project" value="InterPro"/>
</dbReference>
<dbReference type="InterPro" id="IPR036397">
    <property type="entry name" value="RNaseH_sf"/>
</dbReference>
<evidence type="ECO:0000256" key="1">
    <source>
        <dbReference type="SAM" id="MobiDB-lite"/>
    </source>
</evidence>
<evidence type="ECO:0008006" key="3">
    <source>
        <dbReference type="Google" id="ProtNLM"/>
    </source>
</evidence>
<proteinExistence type="predicted"/>
<dbReference type="AlphaFoldDB" id="A0A7R9ARW6"/>
<name>A0A7R9ARW6_TIMSH</name>
<accession>A0A7R9ARW6</accession>